<keyword evidence="3" id="KW-0964">Secreted</keyword>
<comment type="subcellular location">
    <subcellularLocation>
        <location evidence="1">Host cell</location>
    </subcellularLocation>
    <subcellularLocation>
        <location evidence="2">Secreted</location>
    </subcellularLocation>
</comment>
<name>A0ABN7V7U0_GIGMA</name>
<dbReference type="Proteomes" id="UP000789901">
    <property type="component" value="Unassembled WGS sequence"/>
</dbReference>
<organism evidence="5 6">
    <name type="scientific">Gigaspora margarita</name>
    <dbReference type="NCBI Taxonomy" id="4874"/>
    <lineage>
        <taxon>Eukaryota</taxon>
        <taxon>Fungi</taxon>
        <taxon>Fungi incertae sedis</taxon>
        <taxon>Mucoromycota</taxon>
        <taxon>Glomeromycotina</taxon>
        <taxon>Glomeromycetes</taxon>
        <taxon>Diversisporales</taxon>
        <taxon>Gigasporaceae</taxon>
        <taxon>Gigaspora</taxon>
    </lineage>
</organism>
<evidence type="ECO:0000313" key="6">
    <source>
        <dbReference type="Proteomes" id="UP000789901"/>
    </source>
</evidence>
<sequence length="251" mass="28637">QGEAIEKTFIVEIEKDKTIIHLKKGIKKEREIFYRNIDANDLTIWKVNIPANNGNVKVNVVLENNQEKGVQKLDCPVNKIGDIFKETPATDHIHIIVVQPAQTNKPVQPTQTIQPVQTVQEVQSCKMAKKYSEAVEKLHQAFENGVENFEDLINDVEKYRKLACYEETLAESNDISQNYSNYNYNEDVEINDSHDKPIVNSDDDLSNQDTELNHTTLVYEGLEYTEQGDYSNAILTLSTEGSEVKAFQPLY</sequence>
<evidence type="ECO:0000256" key="3">
    <source>
        <dbReference type="ARBA" id="ARBA00022525"/>
    </source>
</evidence>
<feature type="domain" description="Crinkler effector protein N-terminal" evidence="4">
    <location>
        <begin position="2"/>
        <end position="98"/>
    </location>
</feature>
<evidence type="ECO:0000256" key="1">
    <source>
        <dbReference type="ARBA" id="ARBA00004340"/>
    </source>
</evidence>
<dbReference type="EMBL" id="CAJVQB010009839">
    <property type="protein sequence ID" value="CAG8734224.1"/>
    <property type="molecule type" value="Genomic_DNA"/>
</dbReference>
<evidence type="ECO:0000313" key="5">
    <source>
        <dbReference type="EMBL" id="CAG8734224.1"/>
    </source>
</evidence>
<keyword evidence="6" id="KW-1185">Reference proteome</keyword>
<gene>
    <name evidence="5" type="ORF">GMARGA_LOCUS14690</name>
</gene>
<comment type="caution">
    <text evidence="5">The sequence shown here is derived from an EMBL/GenBank/DDBJ whole genome shotgun (WGS) entry which is preliminary data.</text>
</comment>
<dbReference type="InterPro" id="IPR045379">
    <property type="entry name" value="Crinkler_N"/>
</dbReference>
<dbReference type="Pfam" id="PF20147">
    <property type="entry name" value="Crinkler"/>
    <property type="match status" value="1"/>
</dbReference>
<accession>A0ABN7V7U0</accession>
<evidence type="ECO:0000256" key="2">
    <source>
        <dbReference type="ARBA" id="ARBA00004613"/>
    </source>
</evidence>
<reference evidence="5 6" key="1">
    <citation type="submission" date="2021-06" db="EMBL/GenBank/DDBJ databases">
        <authorList>
            <person name="Kallberg Y."/>
            <person name="Tangrot J."/>
            <person name="Rosling A."/>
        </authorList>
    </citation>
    <scope>NUCLEOTIDE SEQUENCE [LARGE SCALE GENOMIC DNA]</scope>
    <source>
        <strain evidence="5 6">120-4 pot B 10/14</strain>
    </source>
</reference>
<proteinExistence type="predicted"/>
<feature type="non-terminal residue" evidence="5">
    <location>
        <position position="1"/>
    </location>
</feature>
<protein>
    <submittedName>
        <fullName evidence="5">30830_t:CDS:1</fullName>
    </submittedName>
</protein>
<evidence type="ECO:0000259" key="4">
    <source>
        <dbReference type="Pfam" id="PF20147"/>
    </source>
</evidence>